<keyword evidence="2" id="KW-1133">Transmembrane helix</keyword>
<evidence type="ECO:0008006" key="5">
    <source>
        <dbReference type="Google" id="ProtNLM"/>
    </source>
</evidence>
<evidence type="ECO:0000256" key="1">
    <source>
        <dbReference type="SAM" id="MobiDB-lite"/>
    </source>
</evidence>
<feature type="transmembrane region" description="Helical" evidence="2">
    <location>
        <begin position="413"/>
        <end position="434"/>
    </location>
</feature>
<feature type="transmembrane region" description="Helical" evidence="2">
    <location>
        <begin position="379"/>
        <end position="401"/>
    </location>
</feature>
<comment type="caution">
    <text evidence="3">The sequence shown here is derived from an EMBL/GenBank/DDBJ whole genome shotgun (WGS) entry which is preliminary data.</text>
</comment>
<keyword evidence="4" id="KW-1185">Reference proteome</keyword>
<feature type="transmembrane region" description="Helical" evidence="2">
    <location>
        <begin position="348"/>
        <end position="367"/>
    </location>
</feature>
<feature type="transmembrane region" description="Helical" evidence="2">
    <location>
        <begin position="35"/>
        <end position="53"/>
    </location>
</feature>
<feature type="transmembrane region" description="Helical" evidence="2">
    <location>
        <begin position="318"/>
        <end position="342"/>
    </location>
</feature>
<dbReference type="EMBL" id="JBGEDP010000003">
    <property type="protein sequence ID" value="MEY8019133.1"/>
    <property type="molecule type" value="Genomic_DNA"/>
</dbReference>
<feature type="compositionally biased region" description="Low complexity" evidence="1">
    <location>
        <begin position="543"/>
        <end position="561"/>
    </location>
</feature>
<sequence>MPAERLDAGEEELRRYSRWIRAWTPWLLVGWVRRHRLVSAVGGFVLAVLWWGVGRAWADDGTGTADSTGGGDPLISWMGIKDSHGGSVAKYTITINEGGMDPIAKAFAWIDYVMYEQYRNCVATALWLIKYTLEFRWLSLFTGPFQRIGDGINTAMNRFGLAPMALAVLAIIAVCAVLAGKVAKASSNIATGLLMIGVAATIFAHPLSQLVGPDGMLAKGRDTGLQIAATVSDGAMGDRGGSADVDGVVARLADRFLRSPTQMINFGRVADSISQKCEKAWTNGINNGHGDALKDDMKDCDDQKGDGMHRKAMRYPTAILGGLLMVSLLGLGLILFACYFVWHVVRSAVQAMLFAAVATPAFAVGVIPGGPQTFAWKTVLDCAMAYLAMIIYTAGFGGYNVVLDEVFKSTANAFEALFLTALVVAFGFAFFGPLRRMFDHQRDKAAAKLGGGRLSSGGQGWLSKAADLSQVRNALPHRKGQSGGAQGRDPVRIDAGALQPDAVVNIQRDGAVSVSATDSADSSAGGSGSQQSAGSPSGGGSPSGSTSAQAAPPSWSPGASAKINDRLSEAIRISQRRRNGGGPGPSGDGGGRHSMSEAA</sequence>
<proteinExistence type="predicted"/>
<evidence type="ECO:0000256" key="2">
    <source>
        <dbReference type="SAM" id="Phobius"/>
    </source>
</evidence>
<evidence type="ECO:0000313" key="4">
    <source>
        <dbReference type="Proteomes" id="UP001564760"/>
    </source>
</evidence>
<dbReference type="RefSeq" id="WP_369742158.1">
    <property type="nucleotide sequence ID" value="NZ_JBGEDP010000003.1"/>
</dbReference>
<feature type="compositionally biased region" description="Basic and acidic residues" evidence="1">
    <location>
        <begin position="590"/>
        <end position="599"/>
    </location>
</feature>
<feature type="transmembrane region" description="Helical" evidence="2">
    <location>
        <begin position="161"/>
        <end position="183"/>
    </location>
</feature>
<gene>
    <name evidence="3" type="ORF">AB8998_31295</name>
</gene>
<feature type="compositionally biased region" description="Gly residues" evidence="1">
    <location>
        <begin position="580"/>
        <end position="589"/>
    </location>
</feature>
<feature type="transmembrane region" description="Helical" evidence="2">
    <location>
        <begin position="189"/>
        <end position="211"/>
    </location>
</feature>
<reference evidence="3 4" key="1">
    <citation type="submission" date="2024-08" db="EMBL/GenBank/DDBJ databases">
        <title>Mycobacterium servetensis sp. nov., a novel rapid-growing mycobacterial species recovered from a human patient in Zaragoza, Spain.</title>
        <authorList>
            <person name="Tristancho-Baro A.I."/>
            <person name="Buenestado-Serrano S."/>
            <person name="Garcia De Viedma D."/>
            <person name="Milagro-Beamonte A."/>
            <person name="Burillo N."/>
            <person name="Sanz S."/>
            <person name="Lopez-Calleja A.I."/>
            <person name="Penas-Utrilla D."/>
            <person name="Guardingo M."/>
            <person name="Garcia M.J."/>
            <person name="Vinuelas-Bayon J."/>
        </authorList>
    </citation>
    <scope>NUCLEOTIDE SEQUENCE [LARGE SCALE GENOMIC DNA]</scope>
    <source>
        <strain evidence="4">HUMS_12744610</strain>
    </source>
</reference>
<accession>A0ABV4C9B3</accession>
<keyword evidence="2" id="KW-0472">Membrane</keyword>
<keyword evidence="2" id="KW-0812">Transmembrane</keyword>
<organism evidence="3 4">
    <name type="scientific">Mycobacterium servetii</name>
    <dbReference type="NCBI Taxonomy" id="3237418"/>
    <lineage>
        <taxon>Bacteria</taxon>
        <taxon>Bacillati</taxon>
        <taxon>Actinomycetota</taxon>
        <taxon>Actinomycetes</taxon>
        <taxon>Mycobacteriales</taxon>
        <taxon>Mycobacteriaceae</taxon>
        <taxon>Mycobacterium</taxon>
    </lineage>
</organism>
<feature type="compositionally biased region" description="Low complexity" evidence="1">
    <location>
        <begin position="513"/>
        <end position="535"/>
    </location>
</feature>
<dbReference type="Proteomes" id="UP001564760">
    <property type="component" value="Unassembled WGS sequence"/>
</dbReference>
<name>A0ABV4C9B3_9MYCO</name>
<evidence type="ECO:0000313" key="3">
    <source>
        <dbReference type="EMBL" id="MEY8019133.1"/>
    </source>
</evidence>
<protein>
    <recommendedName>
        <fullName evidence="5">TrbL/VirB6 plasmid conjugal transfer protein</fullName>
    </recommendedName>
</protein>
<feature type="region of interest" description="Disordered" evidence="1">
    <location>
        <begin position="513"/>
        <end position="599"/>
    </location>
</feature>